<reference evidence="12" key="1">
    <citation type="journal article" date="2019" name="Int. J. Syst. Evol. Microbiol.">
        <title>The Global Catalogue of Microorganisms (GCM) 10K type strain sequencing project: providing services to taxonomists for standard genome sequencing and annotation.</title>
        <authorList>
            <consortium name="The Broad Institute Genomics Platform"/>
            <consortium name="The Broad Institute Genome Sequencing Center for Infectious Disease"/>
            <person name="Wu L."/>
            <person name="Ma J."/>
        </authorList>
    </citation>
    <scope>NUCLEOTIDE SEQUENCE [LARGE SCALE GENOMIC DNA]</scope>
    <source>
        <strain evidence="12">KCTC 13128</strain>
    </source>
</reference>
<evidence type="ECO:0000259" key="10">
    <source>
        <dbReference type="Pfam" id="PF21694"/>
    </source>
</evidence>
<dbReference type="Gene3D" id="1.10.8.60">
    <property type="match status" value="1"/>
</dbReference>
<feature type="domain" description="DNA polymerase III delta subunit-like C-terminal" evidence="10">
    <location>
        <begin position="219"/>
        <end position="335"/>
    </location>
</feature>
<dbReference type="Proteomes" id="UP001595279">
    <property type="component" value="Unassembled WGS sequence"/>
</dbReference>
<dbReference type="Pfam" id="PF06144">
    <property type="entry name" value="DNA_pol3_delta"/>
    <property type="match status" value="1"/>
</dbReference>
<dbReference type="SUPFAM" id="SSF48019">
    <property type="entry name" value="post-AAA+ oligomerization domain-like"/>
    <property type="match status" value="1"/>
</dbReference>
<keyword evidence="12" id="KW-1185">Reference proteome</keyword>
<dbReference type="InterPro" id="IPR005790">
    <property type="entry name" value="DNA_polIII_delta"/>
</dbReference>
<evidence type="ECO:0000313" key="11">
    <source>
        <dbReference type="EMBL" id="MFC3039117.1"/>
    </source>
</evidence>
<dbReference type="SUPFAM" id="SSF52540">
    <property type="entry name" value="P-loop containing nucleoside triphosphate hydrolases"/>
    <property type="match status" value="1"/>
</dbReference>
<dbReference type="Gene3D" id="3.40.50.300">
    <property type="entry name" value="P-loop containing nucleotide triphosphate hydrolases"/>
    <property type="match status" value="1"/>
</dbReference>
<dbReference type="GO" id="GO:0003887">
    <property type="term" value="F:DNA-directed DNA polymerase activity"/>
    <property type="evidence" value="ECO:0007669"/>
    <property type="project" value="UniProtKB-EC"/>
</dbReference>
<evidence type="ECO:0000256" key="6">
    <source>
        <dbReference type="ARBA" id="ARBA00022932"/>
    </source>
</evidence>
<evidence type="ECO:0000256" key="4">
    <source>
        <dbReference type="ARBA" id="ARBA00022695"/>
    </source>
</evidence>
<dbReference type="PANTHER" id="PTHR34388:SF1">
    <property type="entry name" value="DNA POLYMERASE III SUBUNIT DELTA"/>
    <property type="match status" value="1"/>
</dbReference>
<evidence type="ECO:0000313" key="12">
    <source>
        <dbReference type="Proteomes" id="UP001595279"/>
    </source>
</evidence>
<proteinExistence type="inferred from homology"/>
<dbReference type="NCBIfam" id="TIGR01128">
    <property type="entry name" value="holA"/>
    <property type="match status" value="1"/>
</dbReference>
<keyword evidence="5" id="KW-0235">DNA replication</keyword>
<dbReference type="PANTHER" id="PTHR34388">
    <property type="entry name" value="DNA POLYMERASE III SUBUNIT DELTA"/>
    <property type="match status" value="1"/>
</dbReference>
<evidence type="ECO:0000256" key="2">
    <source>
        <dbReference type="ARBA" id="ARBA00017703"/>
    </source>
</evidence>
<dbReference type="InterPro" id="IPR027417">
    <property type="entry name" value="P-loop_NTPase"/>
</dbReference>
<dbReference type="InterPro" id="IPR048466">
    <property type="entry name" value="DNA_pol3_delta-like_C"/>
</dbReference>
<evidence type="ECO:0000256" key="7">
    <source>
        <dbReference type="ARBA" id="ARBA00034754"/>
    </source>
</evidence>
<name>A0ABV7CS21_9BACI</name>
<evidence type="ECO:0000259" key="9">
    <source>
        <dbReference type="Pfam" id="PF06144"/>
    </source>
</evidence>
<comment type="caution">
    <text evidence="11">The sequence shown here is derived from an EMBL/GenBank/DDBJ whole genome shotgun (WGS) entry which is preliminary data.</text>
</comment>
<keyword evidence="4 11" id="KW-0548">Nucleotidyltransferase</keyword>
<comment type="similarity">
    <text evidence="7">Belongs to the DNA polymerase HolA subunit family.</text>
</comment>
<comment type="catalytic activity">
    <reaction evidence="8">
        <text>DNA(n) + a 2'-deoxyribonucleoside 5'-triphosphate = DNA(n+1) + diphosphate</text>
        <dbReference type="Rhea" id="RHEA:22508"/>
        <dbReference type="Rhea" id="RHEA-COMP:17339"/>
        <dbReference type="Rhea" id="RHEA-COMP:17340"/>
        <dbReference type="ChEBI" id="CHEBI:33019"/>
        <dbReference type="ChEBI" id="CHEBI:61560"/>
        <dbReference type="ChEBI" id="CHEBI:173112"/>
        <dbReference type="EC" id="2.7.7.7"/>
    </reaction>
</comment>
<dbReference type="Gene3D" id="1.20.272.10">
    <property type="match status" value="1"/>
</dbReference>
<feature type="domain" description="DNA polymerase III delta N-terminal" evidence="9">
    <location>
        <begin position="19"/>
        <end position="142"/>
    </location>
</feature>
<dbReference type="InterPro" id="IPR008921">
    <property type="entry name" value="DNA_pol3_clamp-load_cplx_C"/>
</dbReference>
<evidence type="ECO:0000256" key="1">
    <source>
        <dbReference type="ARBA" id="ARBA00012417"/>
    </source>
</evidence>
<sequence length="342" mass="39236">MSYMETVTKVKKGQLSPVYLLYGTENYFIHNLEKLISSKVLGEEKENLAVYDLEEIPIQEVLGDVETYPFFGEKKLVFAHNPAFLKAKPERMAVEHDLHALERYLENPVDYSVLVLIAPYEKFDERKKISKLLKKSAEVAVCNPVKEYEVPKWINELSKQFNITIAEDAYEIFETELSSNLQLLESELSKLALYVGENGKVTRDIAENLVSHTTDASSLRLVDAVIEKDLAKAISIYKDLEKMKEEPIALIGLLSFQFRTIFRVKLLKMKGYSQAQMQKQLSVHPYVVKIAANREKQFSIERLKLIMDELAIADERMKQGGMEKGLAFEMLLYQLISPIKKA</sequence>
<dbReference type="EMBL" id="JBHRSA010000004">
    <property type="protein sequence ID" value="MFC3039117.1"/>
    <property type="molecule type" value="Genomic_DNA"/>
</dbReference>
<dbReference type="Pfam" id="PF21694">
    <property type="entry name" value="DNA_pol3_delta_C"/>
    <property type="match status" value="1"/>
</dbReference>
<dbReference type="InterPro" id="IPR010372">
    <property type="entry name" value="DNA_pol3_delta_N"/>
</dbReference>
<evidence type="ECO:0000256" key="8">
    <source>
        <dbReference type="ARBA" id="ARBA00049244"/>
    </source>
</evidence>
<keyword evidence="3 11" id="KW-0808">Transferase</keyword>
<dbReference type="EC" id="2.7.7.7" evidence="1"/>
<protein>
    <recommendedName>
        <fullName evidence="2">DNA polymerase III subunit delta</fullName>
        <ecNumber evidence="1">2.7.7.7</ecNumber>
    </recommendedName>
</protein>
<gene>
    <name evidence="11" type="primary">holA</name>
    <name evidence="11" type="ORF">ACFOGI_02485</name>
</gene>
<organism evidence="11 12">
    <name type="scientific">Virgibacillus xinjiangensis</name>
    <dbReference type="NCBI Taxonomy" id="393090"/>
    <lineage>
        <taxon>Bacteria</taxon>
        <taxon>Bacillati</taxon>
        <taxon>Bacillota</taxon>
        <taxon>Bacilli</taxon>
        <taxon>Bacillales</taxon>
        <taxon>Bacillaceae</taxon>
        <taxon>Virgibacillus</taxon>
    </lineage>
</organism>
<evidence type="ECO:0000256" key="5">
    <source>
        <dbReference type="ARBA" id="ARBA00022705"/>
    </source>
</evidence>
<keyword evidence="6" id="KW-0239">DNA-directed DNA polymerase</keyword>
<accession>A0ABV7CS21</accession>
<dbReference type="RefSeq" id="WP_390267890.1">
    <property type="nucleotide sequence ID" value="NZ_JBHRSA010000004.1"/>
</dbReference>
<evidence type="ECO:0000256" key="3">
    <source>
        <dbReference type="ARBA" id="ARBA00022679"/>
    </source>
</evidence>